<keyword evidence="1" id="KW-1133">Transmembrane helix</keyword>
<evidence type="ECO:0000259" key="2">
    <source>
        <dbReference type="Pfam" id="PF13962"/>
    </source>
</evidence>
<dbReference type="EMBL" id="OX465084">
    <property type="protein sequence ID" value="CAI9298784.1"/>
    <property type="molecule type" value="Genomic_DNA"/>
</dbReference>
<feature type="domain" description="PGG" evidence="2">
    <location>
        <begin position="495"/>
        <end position="605"/>
    </location>
</feature>
<dbReference type="Pfam" id="PF12796">
    <property type="entry name" value="Ank_2"/>
    <property type="match status" value="1"/>
</dbReference>
<name>A0AA35ZTU5_LACSI</name>
<dbReference type="AlphaFoldDB" id="A0AA35ZTU5"/>
<keyword evidence="1" id="KW-0812">Transmembrane</keyword>
<accession>A0AA35ZTU5</accession>
<proteinExistence type="predicted"/>
<evidence type="ECO:0000256" key="1">
    <source>
        <dbReference type="SAM" id="Phobius"/>
    </source>
</evidence>
<feature type="transmembrane region" description="Helical" evidence="1">
    <location>
        <begin position="616"/>
        <end position="632"/>
    </location>
</feature>
<dbReference type="Pfam" id="PF13962">
    <property type="entry name" value="PGG"/>
    <property type="match status" value="1"/>
</dbReference>
<dbReference type="InterPro" id="IPR026961">
    <property type="entry name" value="PGG_dom"/>
</dbReference>
<dbReference type="SUPFAM" id="SSF48403">
    <property type="entry name" value="Ankyrin repeat"/>
    <property type="match status" value="1"/>
</dbReference>
<sequence>MNSKTKSLGSMYGMQQHQINISMGMASLDLPPPPLPLNLPRSDLLVGRREDYNEICVPTYKATITGDWKAAKLILDKRPELVRFSITESYDTVLHIAVMGKSYWFVEYLVSLMEKEDLELQNKNGETALCLAAISGHVKIASILVRKNKALVEIPDSRGMMPLYMAALFGKHEMVRYLYQSSRKMTGDFWTNHHRSCVLVKCVEANLFDIALQIARERPELAINGRVLRLLARKPYAFDVTTQNIFWRLLCSFCHLKTGIPDMDSHALQLLTIIWAEIVKLPKPQIDEIIRGPPDQPKDIIKPTRAEKEKQEALLLLRNISDSVTKMPTRIFNRFRGVDERGTTSIPTKQKYSSRVLFLAAEMGNTAFVVEVIRQYPHLVREVNDDNQSIFHVAVSHRHEGIYNLLYEIGSLRNLIITLEDENGNNMLHLVGQSPKRNRLQDIPGVGLQLHLETLWFKEVESILPPPFREKKNAFGLTPHEVFTKNHKDLFSKGEEWMKETAAQLMVVASLIATISFAAAFTFPGGYDQVTGIPIFIRKELSKIFIIFDGLSFISATSSILLVLSILGSDYTEHDFMISLPQQLMICLGSLFISIATLILAFLINFLLLYQNSSKWIPIFISCFAAITYMIFGSPKFPLVGRFLYGSRFLFERERRMLKKPIF</sequence>
<feature type="transmembrane region" description="Helical" evidence="1">
    <location>
        <begin position="502"/>
        <end position="524"/>
    </location>
</feature>
<dbReference type="Gene3D" id="1.25.40.20">
    <property type="entry name" value="Ankyrin repeat-containing domain"/>
    <property type="match status" value="2"/>
</dbReference>
<dbReference type="PANTHER" id="PTHR24177:SF383">
    <property type="entry name" value="ANKYRIN REPEAT-CONTAINING DOMAIN, PGG DOMAIN, ANKYRIN REPEAT-CONTAINING DOMAIN SUPERFAMILY"/>
    <property type="match status" value="1"/>
</dbReference>
<dbReference type="GO" id="GO:0016020">
    <property type="term" value="C:membrane"/>
    <property type="evidence" value="ECO:0007669"/>
    <property type="project" value="TreeGrafter"/>
</dbReference>
<evidence type="ECO:0000313" key="3">
    <source>
        <dbReference type="EMBL" id="CAI9298784.1"/>
    </source>
</evidence>
<reference evidence="3" key="1">
    <citation type="submission" date="2023-04" db="EMBL/GenBank/DDBJ databases">
        <authorList>
            <person name="Vijverberg K."/>
            <person name="Xiong W."/>
            <person name="Schranz E."/>
        </authorList>
    </citation>
    <scope>NUCLEOTIDE SEQUENCE</scope>
</reference>
<organism evidence="3 4">
    <name type="scientific">Lactuca saligna</name>
    <name type="common">Willowleaf lettuce</name>
    <dbReference type="NCBI Taxonomy" id="75948"/>
    <lineage>
        <taxon>Eukaryota</taxon>
        <taxon>Viridiplantae</taxon>
        <taxon>Streptophyta</taxon>
        <taxon>Embryophyta</taxon>
        <taxon>Tracheophyta</taxon>
        <taxon>Spermatophyta</taxon>
        <taxon>Magnoliopsida</taxon>
        <taxon>eudicotyledons</taxon>
        <taxon>Gunneridae</taxon>
        <taxon>Pentapetalae</taxon>
        <taxon>asterids</taxon>
        <taxon>campanulids</taxon>
        <taxon>Asterales</taxon>
        <taxon>Asteraceae</taxon>
        <taxon>Cichorioideae</taxon>
        <taxon>Cichorieae</taxon>
        <taxon>Lactucinae</taxon>
        <taxon>Lactuca</taxon>
    </lineage>
</organism>
<gene>
    <name evidence="3" type="ORF">LSALG_LOCUS37528</name>
</gene>
<dbReference type="Proteomes" id="UP001177003">
    <property type="component" value="Chromosome 8"/>
</dbReference>
<evidence type="ECO:0000313" key="4">
    <source>
        <dbReference type="Proteomes" id="UP001177003"/>
    </source>
</evidence>
<dbReference type="InterPro" id="IPR002110">
    <property type="entry name" value="Ankyrin_rpt"/>
</dbReference>
<feature type="transmembrane region" description="Helical" evidence="1">
    <location>
        <begin position="588"/>
        <end position="610"/>
    </location>
</feature>
<dbReference type="InterPro" id="IPR036770">
    <property type="entry name" value="Ankyrin_rpt-contain_sf"/>
</dbReference>
<dbReference type="SMART" id="SM00248">
    <property type="entry name" value="ANK"/>
    <property type="match status" value="4"/>
</dbReference>
<keyword evidence="4" id="KW-1185">Reference proteome</keyword>
<keyword evidence="1" id="KW-0472">Membrane</keyword>
<protein>
    <recommendedName>
        <fullName evidence="2">PGG domain-containing protein</fullName>
    </recommendedName>
</protein>
<feature type="transmembrane region" description="Helical" evidence="1">
    <location>
        <begin position="544"/>
        <end position="567"/>
    </location>
</feature>
<dbReference type="PANTHER" id="PTHR24177">
    <property type="entry name" value="CASKIN"/>
    <property type="match status" value="1"/>
</dbReference>